<proteinExistence type="predicted"/>
<accession>A0A940DN61</accession>
<reference evidence="2" key="1">
    <citation type="submission" date="2020-10" db="EMBL/GenBank/DDBJ databases">
        <authorList>
            <person name="Gilroy R."/>
        </authorList>
    </citation>
    <scope>NUCLEOTIDE SEQUENCE</scope>
    <source>
        <strain evidence="2">F1-3629</strain>
    </source>
</reference>
<evidence type="ECO:0000256" key="1">
    <source>
        <dbReference type="SAM" id="SignalP"/>
    </source>
</evidence>
<evidence type="ECO:0008006" key="4">
    <source>
        <dbReference type="Google" id="ProtNLM"/>
    </source>
</evidence>
<sequence>MKKNVLFRLLSAAACILMSAGCATTTDKINSLVDEAVENSGNLTPEEWAQRDSLLEEYLLEYESDQESYTPEEQEAIDKALGRYYGAQMREGIEQTKRGVQEFMERLPGFIDGFMEGVGMPLDSLQ</sequence>
<dbReference type="EMBL" id="JADIMJ010000065">
    <property type="protein sequence ID" value="MBO8453904.1"/>
    <property type="molecule type" value="Genomic_DNA"/>
</dbReference>
<comment type="caution">
    <text evidence="2">The sequence shown here is derived from an EMBL/GenBank/DDBJ whole genome shotgun (WGS) entry which is preliminary data.</text>
</comment>
<evidence type="ECO:0000313" key="3">
    <source>
        <dbReference type="Proteomes" id="UP000771749"/>
    </source>
</evidence>
<protein>
    <recommendedName>
        <fullName evidence="4">DUF2059 domain-containing protein</fullName>
    </recommendedName>
</protein>
<evidence type="ECO:0000313" key="2">
    <source>
        <dbReference type="EMBL" id="MBO8453904.1"/>
    </source>
</evidence>
<dbReference type="Proteomes" id="UP000771749">
    <property type="component" value="Unassembled WGS sequence"/>
</dbReference>
<organism evidence="2 3">
    <name type="scientific">Candidatus Cryptobacteroides gallistercoris</name>
    <dbReference type="NCBI Taxonomy" id="2840765"/>
    <lineage>
        <taxon>Bacteria</taxon>
        <taxon>Pseudomonadati</taxon>
        <taxon>Bacteroidota</taxon>
        <taxon>Bacteroidia</taxon>
        <taxon>Bacteroidales</taxon>
        <taxon>Candidatus Cryptobacteroides</taxon>
    </lineage>
</organism>
<name>A0A940DN61_9BACT</name>
<feature type="signal peptide" evidence="1">
    <location>
        <begin position="1"/>
        <end position="25"/>
    </location>
</feature>
<feature type="chain" id="PRO_5037291111" description="DUF2059 domain-containing protein" evidence="1">
    <location>
        <begin position="26"/>
        <end position="126"/>
    </location>
</feature>
<dbReference type="PROSITE" id="PS51257">
    <property type="entry name" value="PROKAR_LIPOPROTEIN"/>
    <property type="match status" value="1"/>
</dbReference>
<keyword evidence="1" id="KW-0732">Signal</keyword>
<dbReference type="AlphaFoldDB" id="A0A940DN61"/>
<gene>
    <name evidence="2" type="ORF">IAC07_04160</name>
</gene>
<reference evidence="2" key="2">
    <citation type="journal article" date="2021" name="PeerJ">
        <title>Extensive microbial diversity within the chicken gut microbiome revealed by metagenomics and culture.</title>
        <authorList>
            <person name="Gilroy R."/>
            <person name="Ravi A."/>
            <person name="Getino M."/>
            <person name="Pursley I."/>
            <person name="Horton D.L."/>
            <person name="Alikhan N.F."/>
            <person name="Baker D."/>
            <person name="Gharbi K."/>
            <person name="Hall N."/>
            <person name="Watson M."/>
            <person name="Adriaenssens E.M."/>
            <person name="Foster-Nyarko E."/>
            <person name="Jarju S."/>
            <person name="Secka A."/>
            <person name="Antonio M."/>
            <person name="Oren A."/>
            <person name="Chaudhuri R.R."/>
            <person name="La Ragione R."/>
            <person name="Hildebrand F."/>
            <person name="Pallen M.J."/>
        </authorList>
    </citation>
    <scope>NUCLEOTIDE SEQUENCE</scope>
    <source>
        <strain evidence="2">F1-3629</strain>
    </source>
</reference>